<dbReference type="EMBL" id="OY726395">
    <property type="protein sequence ID" value="CAJ1586411.1"/>
    <property type="molecule type" value="Genomic_DNA"/>
</dbReference>
<dbReference type="InterPro" id="IPR038378">
    <property type="entry name" value="MHB_sf"/>
</dbReference>
<dbReference type="Proteomes" id="UP001190466">
    <property type="component" value="Chromosome"/>
</dbReference>
<dbReference type="InterPro" id="IPR032407">
    <property type="entry name" value="MHB"/>
</dbReference>
<evidence type="ECO:0000313" key="4">
    <source>
        <dbReference type="EMBL" id="CAJ1586411.1"/>
    </source>
</evidence>
<dbReference type="RefSeq" id="WP_316512417.1">
    <property type="nucleotide sequence ID" value="NZ_OY726395.1"/>
</dbReference>
<dbReference type="Gene3D" id="1.20.20.20">
    <property type="entry name" value="Haemophore, haem-binding domain"/>
    <property type="match status" value="1"/>
</dbReference>
<accession>A0ABN9P3T1</accession>
<evidence type="ECO:0000313" key="5">
    <source>
        <dbReference type="Proteomes" id="UP001190466"/>
    </source>
</evidence>
<keyword evidence="2" id="KW-0732">Signal</keyword>
<keyword evidence="5" id="KW-1185">Reference proteome</keyword>
<feature type="chain" id="PRO_5046964830" evidence="2">
    <location>
        <begin position="37"/>
        <end position="180"/>
    </location>
</feature>
<evidence type="ECO:0000259" key="3">
    <source>
        <dbReference type="Pfam" id="PF16525"/>
    </source>
</evidence>
<proteinExistence type="predicted"/>
<dbReference type="NCBIfam" id="TIGR04530">
    <property type="entry name" value="hemophoreRv0203"/>
    <property type="match status" value="1"/>
</dbReference>
<feature type="signal peptide" evidence="2">
    <location>
        <begin position="1"/>
        <end position="36"/>
    </location>
</feature>
<feature type="compositionally biased region" description="Low complexity" evidence="1">
    <location>
        <begin position="145"/>
        <end position="164"/>
    </location>
</feature>
<evidence type="ECO:0000256" key="2">
    <source>
        <dbReference type="SAM" id="SignalP"/>
    </source>
</evidence>
<dbReference type="NCBIfam" id="TIGR04529">
    <property type="entry name" value="MTB_hemophore"/>
    <property type="match status" value="1"/>
</dbReference>
<gene>
    <name evidence="4" type="ORF">MU0050_004267</name>
</gene>
<feature type="region of interest" description="Disordered" evidence="1">
    <location>
        <begin position="145"/>
        <end position="180"/>
    </location>
</feature>
<feature type="domain" description="Haemophore haem-binding" evidence="3">
    <location>
        <begin position="39"/>
        <end position="116"/>
    </location>
</feature>
<reference evidence="4 5" key="1">
    <citation type="submission" date="2023-08" db="EMBL/GenBank/DDBJ databases">
        <authorList>
            <person name="Folkvardsen B D."/>
            <person name="Norman A."/>
        </authorList>
    </citation>
    <scope>NUCLEOTIDE SEQUENCE [LARGE SCALE GENOMIC DNA]</scope>
    <source>
        <strain evidence="4 5">Mu0050</strain>
    </source>
</reference>
<name>A0ABN9P3T1_9MYCO</name>
<dbReference type="Pfam" id="PF16525">
    <property type="entry name" value="MHB"/>
    <property type="match status" value="1"/>
</dbReference>
<protein>
    <submittedName>
        <fullName evidence="4">Hemophore</fullName>
    </submittedName>
</protein>
<dbReference type="InterPro" id="IPR030937">
    <property type="entry name" value="Hemophore_Rv0203"/>
</dbReference>
<evidence type="ECO:0000256" key="1">
    <source>
        <dbReference type="SAM" id="MobiDB-lite"/>
    </source>
</evidence>
<organism evidence="4 5">
    <name type="scientific">[Mycobacterium] wendilense</name>
    <dbReference type="NCBI Taxonomy" id="3064284"/>
    <lineage>
        <taxon>Bacteria</taxon>
        <taxon>Bacillati</taxon>
        <taxon>Actinomycetota</taxon>
        <taxon>Actinomycetes</taxon>
        <taxon>Mycobacteriales</taxon>
        <taxon>Mycobacteriaceae</taxon>
        <taxon>Mycolicibacter</taxon>
    </lineage>
</organism>
<sequence length="180" mass="17475">MGKTAPSIRRKAGAALTATALGGVAAVLLLGPSASAAPDPCAASSVARTIGTVANNTGVYLDSHPETNQALTTISKQPAGPQSLVALKTYFDANPDVAEDMQNIQKPLNSLASRCKLPISLPQAMGLMQAAQGGGLPAAAQAVSGGAVTGTGPAPGPSAAVPATPRTPAGSAVGTRGAAE</sequence>